<sequence>MDALEIFQSMVNHPVKIAILKHMNENNYTPKSVSELRLLFVKDDDLADRVTFITTIWEMYNDHLISKVENEHGVLFTLTDQGRELNKIMSDLDSWSAEHEFFGGI</sequence>
<dbReference type="Gene3D" id="1.10.10.10">
    <property type="entry name" value="Winged helix-like DNA-binding domain superfamily/Winged helix DNA-binding domain"/>
    <property type="match status" value="1"/>
</dbReference>
<keyword evidence="2" id="KW-1185">Reference proteome</keyword>
<dbReference type="InterPro" id="IPR036388">
    <property type="entry name" value="WH-like_DNA-bd_sf"/>
</dbReference>
<accession>A0A3N4GK80</accession>
<dbReference type="EMBL" id="RKMG01000006">
    <property type="protein sequence ID" value="RPA60986.1"/>
    <property type="molecule type" value="Genomic_DNA"/>
</dbReference>
<evidence type="ECO:0000313" key="2">
    <source>
        <dbReference type="Proteomes" id="UP000273977"/>
    </source>
</evidence>
<protein>
    <recommendedName>
        <fullName evidence="3">Transcriptional regulator</fullName>
    </recommendedName>
</protein>
<organism evidence="1 2">
    <name type="scientific">Aerococcus agrisoli</name>
    <dbReference type="NCBI Taxonomy" id="2487350"/>
    <lineage>
        <taxon>Bacteria</taxon>
        <taxon>Bacillati</taxon>
        <taxon>Bacillota</taxon>
        <taxon>Bacilli</taxon>
        <taxon>Lactobacillales</taxon>
        <taxon>Aerococcaceae</taxon>
        <taxon>Aerococcus</taxon>
    </lineage>
</organism>
<name>A0A3N4GK80_9LACT</name>
<evidence type="ECO:0000313" key="1">
    <source>
        <dbReference type="EMBL" id="RPA60986.1"/>
    </source>
</evidence>
<dbReference type="RefSeq" id="WP_123779500.1">
    <property type="nucleotide sequence ID" value="NZ_RKMG01000006.1"/>
</dbReference>
<dbReference type="Proteomes" id="UP000273977">
    <property type="component" value="Unassembled WGS sequence"/>
</dbReference>
<proteinExistence type="predicted"/>
<dbReference type="OrthoDB" id="2339565at2"/>
<comment type="caution">
    <text evidence="1">The sequence shown here is derived from an EMBL/GenBank/DDBJ whole genome shotgun (WGS) entry which is preliminary data.</text>
</comment>
<gene>
    <name evidence="1" type="ORF">EF384_02935</name>
</gene>
<evidence type="ECO:0008006" key="3">
    <source>
        <dbReference type="Google" id="ProtNLM"/>
    </source>
</evidence>
<dbReference type="AlphaFoldDB" id="A0A3N4GK80"/>
<reference evidence="1 2" key="1">
    <citation type="submission" date="2018-11" db="EMBL/GenBank/DDBJ databases">
        <title>Aerococcus sp. SJQ22, whole genome shotgun sequence.</title>
        <authorList>
            <person name="Sun L."/>
            <person name="Gao X."/>
            <person name="Chen W."/>
            <person name="Huang K."/>
        </authorList>
    </citation>
    <scope>NUCLEOTIDE SEQUENCE [LARGE SCALE GENOMIC DNA]</scope>
    <source>
        <strain evidence="1 2">SJQ22</strain>
    </source>
</reference>